<evidence type="ECO:0000313" key="12">
    <source>
        <dbReference type="Proteomes" id="UP000509367"/>
    </source>
</evidence>
<dbReference type="InterPro" id="IPR055348">
    <property type="entry name" value="DctQ"/>
</dbReference>
<sequence>MQSLLGLSAALDRILAVFGKIGAWAGFLLIIAVCVDVVTRYFGVPKPFGWNSTQLQESEYWLHTFLFALMIGYAYRHQAHVRIDLLRDNFPTRVKYLVEMVGIAIFLFTYSLLGAWYTFKYARSSFIEQEMSKSTIGLSDIWIVKSALVAMFVLMGIAAISQFIKALAGYRGVLPEGMVAETLGSEG</sequence>
<keyword evidence="12" id="KW-1185">Reference proteome</keyword>
<dbReference type="Proteomes" id="UP000509367">
    <property type="component" value="Chromosome"/>
</dbReference>
<protein>
    <recommendedName>
        <fullName evidence="9">TRAP transporter small permease protein</fullName>
    </recommendedName>
</protein>
<evidence type="ECO:0000313" key="11">
    <source>
        <dbReference type="EMBL" id="QKV19247.1"/>
    </source>
</evidence>
<dbReference type="AlphaFoldDB" id="A0A6N1VJZ8"/>
<keyword evidence="2 9" id="KW-0813">Transport</keyword>
<dbReference type="InterPro" id="IPR007387">
    <property type="entry name" value="TRAP_DctQ"/>
</dbReference>
<gene>
    <name evidence="11" type="ORF">HTY61_12660</name>
</gene>
<comment type="subunit">
    <text evidence="9">The complex comprises the extracytoplasmic solute receptor protein and the two transmembrane proteins.</text>
</comment>
<name>A0A6N1VJZ8_9HYPH</name>
<keyword evidence="7 9" id="KW-0472">Membrane</keyword>
<evidence type="ECO:0000256" key="9">
    <source>
        <dbReference type="RuleBase" id="RU369079"/>
    </source>
</evidence>
<evidence type="ECO:0000256" key="5">
    <source>
        <dbReference type="ARBA" id="ARBA00022692"/>
    </source>
</evidence>
<proteinExistence type="inferred from homology"/>
<accession>A0A6N1VJZ8</accession>
<dbReference type="Pfam" id="PF04290">
    <property type="entry name" value="DctQ"/>
    <property type="match status" value="1"/>
</dbReference>
<evidence type="ECO:0000256" key="2">
    <source>
        <dbReference type="ARBA" id="ARBA00022448"/>
    </source>
</evidence>
<keyword evidence="5 9" id="KW-0812">Transmembrane</keyword>
<evidence type="ECO:0000256" key="8">
    <source>
        <dbReference type="ARBA" id="ARBA00038436"/>
    </source>
</evidence>
<dbReference type="GO" id="GO:0005886">
    <property type="term" value="C:plasma membrane"/>
    <property type="evidence" value="ECO:0007669"/>
    <property type="project" value="UniProtKB-SubCell"/>
</dbReference>
<feature type="transmembrane region" description="Helical" evidence="9">
    <location>
        <begin position="96"/>
        <end position="119"/>
    </location>
</feature>
<evidence type="ECO:0000256" key="1">
    <source>
        <dbReference type="ARBA" id="ARBA00004429"/>
    </source>
</evidence>
<reference evidence="11 12" key="1">
    <citation type="submission" date="2020-06" db="EMBL/GenBank/DDBJ databases">
        <title>Oricola thermophila sp. nov. isolated from a tidal sediments.</title>
        <authorList>
            <person name="Kwon K.K."/>
            <person name="Yang S.-H."/>
            <person name="Park M.-J."/>
        </authorList>
    </citation>
    <scope>NUCLEOTIDE SEQUENCE [LARGE SCALE GENOMIC DNA]</scope>
    <source>
        <strain evidence="11 12">MEBiC13590</strain>
    </source>
</reference>
<evidence type="ECO:0000256" key="6">
    <source>
        <dbReference type="ARBA" id="ARBA00022989"/>
    </source>
</evidence>
<evidence type="ECO:0000256" key="3">
    <source>
        <dbReference type="ARBA" id="ARBA00022475"/>
    </source>
</evidence>
<comment type="similarity">
    <text evidence="8 9">Belongs to the TRAP transporter small permease family.</text>
</comment>
<organism evidence="11 12">
    <name type="scientific">Oricola thermophila</name>
    <dbReference type="NCBI Taxonomy" id="2742145"/>
    <lineage>
        <taxon>Bacteria</taxon>
        <taxon>Pseudomonadati</taxon>
        <taxon>Pseudomonadota</taxon>
        <taxon>Alphaproteobacteria</taxon>
        <taxon>Hyphomicrobiales</taxon>
        <taxon>Ahrensiaceae</taxon>
        <taxon>Oricola</taxon>
    </lineage>
</organism>
<feature type="transmembrane region" description="Helical" evidence="9">
    <location>
        <begin position="60"/>
        <end position="75"/>
    </location>
</feature>
<dbReference type="PANTHER" id="PTHR35011">
    <property type="entry name" value="2,3-DIKETO-L-GULONATE TRAP TRANSPORTER SMALL PERMEASE PROTEIN YIAM"/>
    <property type="match status" value="1"/>
</dbReference>
<dbReference type="PANTHER" id="PTHR35011:SF4">
    <property type="entry name" value="SLL1102 PROTEIN"/>
    <property type="match status" value="1"/>
</dbReference>
<dbReference type="GO" id="GO:0022857">
    <property type="term" value="F:transmembrane transporter activity"/>
    <property type="evidence" value="ECO:0007669"/>
    <property type="project" value="UniProtKB-UniRule"/>
</dbReference>
<feature type="transmembrane region" description="Helical" evidence="9">
    <location>
        <begin position="139"/>
        <end position="161"/>
    </location>
</feature>
<dbReference type="KEGG" id="orm:HTY61_12660"/>
<keyword evidence="6 9" id="KW-1133">Transmembrane helix</keyword>
<feature type="transmembrane region" description="Helical" evidence="9">
    <location>
        <begin position="21"/>
        <end position="40"/>
    </location>
</feature>
<comment type="function">
    <text evidence="9">Part of the tripartite ATP-independent periplasmic (TRAP) transport system.</text>
</comment>
<dbReference type="EMBL" id="CP054836">
    <property type="protein sequence ID" value="QKV19247.1"/>
    <property type="molecule type" value="Genomic_DNA"/>
</dbReference>
<comment type="subcellular location">
    <subcellularLocation>
        <location evidence="1 9">Cell inner membrane</location>
        <topology evidence="1 9">Multi-pass membrane protein</topology>
    </subcellularLocation>
</comment>
<keyword evidence="3" id="KW-1003">Cell membrane</keyword>
<keyword evidence="4 9" id="KW-0997">Cell inner membrane</keyword>
<evidence type="ECO:0000259" key="10">
    <source>
        <dbReference type="Pfam" id="PF04290"/>
    </source>
</evidence>
<dbReference type="RefSeq" id="WP_175277139.1">
    <property type="nucleotide sequence ID" value="NZ_CP054836.1"/>
</dbReference>
<evidence type="ECO:0000256" key="4">
    <source>
        <dbReference type="ARBA" id="ARBA00022519"/>
    </source>
</evidence>
<evidence type="ECO:0000256" key="7">
    <source>
        <dbReference type="ARBA" id="ARBA00023136"/>
    </source>
</evidence>
<feature type="domain" description="Tripartite ATP-independent periplasmic transporters DctQ component" evidence="10">
    <location>
        <begin position="29"/>
        <end position="167"/>
    </location>
</feature>